<keyword evidence="7 8" id="KW-0998">Cell outer membrane</keyword>
<sequence>MPLRLAESKQKKRAVEMSGSRWRMKSAGLRGGVVGLLLVTAAPIALWAQNYSFGSVRVEGNQRIQTSTILAQAGITQGEPVTAGQLNDAAQAIRDSGLFETVEVVPEGGTLVIRVQEWPVVSRINFEGNSVLSDTELAELVGSVERRVYSPTQAEQDTAAIAQAYVNAGRVNAVVVPAIIRREGGTVDLVFQVNEGGITEVERISFVGNREFSERRLRNVLETRQAGLLRQVLQSDTFVAERIELDRQLLTDFYRSRGYADAVVENADVNLTRERDAYLITFNIREGQRFGIGRVTVTSTVPEASPALFGQAIQVSRGDVYSPVAIENDIARIEGLALREGVDFVRVEPRITRDERGLLLNVEYALVPGERIFVERIDIEGNATTLDRVIRSQFRAIEGDPFNPREIRESAERIRALGYFADAEVEAREGSSPDQVVIDVNVEEQPTGTLSFGVNYSSDGGAALVAAFSEDNFLGRGQALSAEISTGRDDRVLSLEFTEPQFLGRDLELGFELDYRQTNNASALYDTDQARISPSLGFPVSERGRLNVFYALDYSDITDVSEDVSPIIEAEVEEGGRLNNVLGYTYTFDTRRGGLDSASDFRLRFSQEYGVGDSTYFQTTGLASAETRVFGEEVTLRATLEGGYLDFQDGNSRVTDRFFLGSNVMRGFRRGGIGPRDVASIDADGDPVTGDALGGNAYAVLRLETEFPLPVPEEYGISGGAFVDYGSVWDVGAPEEFDSRIAYDDFTPRAVIGLSIFANTPLGPLRFNFTEPLQVEEFDEPENFDISVSTRF</sequence>
<protein>
    <recommendedName>
        <fullName evidence="8 9">Outer membrane protein assembly factor BamA</fullName>
    </recommendedName>
</protein>
<dbReference type="Pfam" id="PF07244">
    <property type="entry name" value="POTRA"/>
    <property type="match status" value="4"/>
</dbReference>
<comment type="subcellular location">
    <subcellularLocation>
        <location evidence="8">Cell outer membrane</location>
    </subcellularLocation>
    <subcellularLocation>
        <location evidence="1">Membrane</location>
    </subcellularLocation>
</comment>
<feature type="domain" description="POTRA" evidence="10">
    <location>
        <begin position="51"/>
        <end position="118"/>
    </location>
</feature>
<feature type="domain" description="POTRA" evidence="10">
    <location>
        <begin position="372"/>
        <end position="445"/>
    </location>
</feature>
<feature type="domain" description="POTRA" evidence="10">
    <location>
        <begin position="119"/>
        <end position="196"/>
    </location>
</feature>
<dbReference type="InterPro" id="IPR034746">
    <property type="entry name" value="POTRA"/>
</dbReference>
<evidence type="ECO:0000256" key="8">
    <source>
        <dbReference type="HAMAP-Rule" id="MF_01430"/>
    </source>
</evidence>
<dbReference type="PIRSF" id="PIRSF006076">
    <property type="entry name" value="OM_assembly_OMP85"/>
    <property type="match status" value="1"/>
</dbReference>
<evidence type="ECO:0000256" key="3">
    <source>
        <dbReference type="ARBA" id="ARBA00022692"/>
    </source>
</evidence>
<evidence type="ECO:0000256" key="6">
    <source>
        <dbReference type="ARBA" id="ARBA00023136"/>
    </source>
</evidence>
<comment type="function">
    <text evidence="8">Part of the outer membrane protein assembly complex, which is involved in assembly and insertion of beta-barrel proteins into the outer membrane.</text>
</comment>
<dbReference type="PANTHER" id="PTHR12815:SF47">
    <property type="entry name" value="TRANSLOCATION AND ASSEMBLY MODULE SUBUNIT TAMA"/>
    <property type="match status" value="1"/>
</dbReference>
<dbReference type="InterPro" id="IPR023707">
    <property type="entry name" value="OM_assembly_BamA"/>
</dbReference>
<dbReference type="GO" id="GO:0009279">
    <property type="term" value="C:cell outer membrane"/>
    <property type="evidence" value="ECO:0007669"/>
    <property type="project" value="UniProtKB-SubCell"/>
</dbReference>
<keyword evidence="6 8" id="KW-0472">Membrane</keyword>
<evidence type="ECO:0000256" key="5">
    <source>
        <dbReference type="ARBA" id="ARBA00022737"/>
    </source>
</evidence>
<dbReference type="InterPro" id="IPR010827">
    <property type="entry name" value="BamA/TamA_POTRA"/>
</dbReference>
<evidence type="ECO:0000256" key="4">
    <source>
        <dbReference type="ARBA" id="ARBA00022729"/>
    </source>
</evidence>
<dbReference type="GO" id="GO:0043165">
    <property type="term" value="P:Gram-negative-bacterium-type cell outer membrane assembly"/>
    <property type="evidence" value="ECO:0007669"/>
    <property type="project" value="UniProtKB-UniRule"/>
</dbReference>
<keyword evidence="4 8" id="KW-0732">Signal</keyword>
<evidence type="ECO:0000256" key="1">
    <source>
        <dbReference type="ARBA" id="ARBA00004370"/>
    </source>
</evidence>
<accession>A0A6J4PQ33</accession>
<dbReference type="InterPro" id="IPR000184">
    <property type="entry name" value="Bac_surfAg_D15"/>
</dbReference>
<evidence type="ECO:0000256" key="9">
    <source>
        <dbReference type="NCBIfam" id="TIGR03303"/>
    </source>
</evidence>
<dbReference type="AlphaFoldDB" id="A0A6J4PQ33"/>
<evidence type="ECO:0000256" key="2">
    <source>
        <dbReference type="ARBA" id="ARBA00022452"/>
    </source>
</evidence>
<dbReference type="PROSITE" id="PS51779">
    <property type="entry name" value="POTRA"/>
    <property type="match status" value="3"/>
</dbReference>
<dbReference type="GO" id="GO:0051205">
    <property type="term" value="P:protein insertion into membrane"/>
    <property type="evidence" value="ECO:0007669"/>
    <property type="project" value="UniProtKB-UniRule"/>
</dbReference>
<dbReference type="InterPro" id="IPR039910">
    <property type="entry name" value="D15-like"/>
</dbReference>
<organism evidence="11">
    <name type="scientific">uncultured Rubellimicrobium sp</name>
    <dbReference type="NCBI Taxonomy" id="543078"/>
    <lineage>
        <taxon>Bacteria</taxon>
        <taxon>Pseudomonadati</taxon>
        <taxon>Pseudomonadota</taxon>
        <taxon>Alphaproteobacteria</taxon>
        <taxon>Rhodobacterales</taxon>
        <taxon>Roseobacteraceae</taxon>
        <taxon>Rubellimicrobium</taxon>
        <taxon>environmental samples</taxon>
    </lineage>
</organism>
<comment type="subunit">
    <text evidence="8">Part of the Bam complex.</text>
</comment>
<dbReference type="PANTHER" id="PTHR12815">
    <property type="entry name" value="SORTING AND ASSEMBLY MACHINERY SAMM50 PROTEIN FAMILY MEMBER"/>
    <property type="match status" value="1"/>
</dbReference>
<dbReference type="Gene3D" id="3.10.20.310">
    <property type="entry name" value="membrane protein fhac"/>
    <property type="match status" value="5"/>
</dbReference>
<evidence type="ECO:0000259" key="10">
    <source>
        <dbReference type="PROSITE" id="PS51779"/>
    </source>
</evidence>
<dbReference type="Gene3D" id="2.40.160.50">
    <property type="entry name" value="membrane protein fhac: a member of the omp85/tpsb transporter family"/>
    <property type="match status" value="1"/>
</dbReference>
<comment type="similarity">
    <text evidence="8">Belongs to the BamA family.</text>
</comment>
<proteinExistence type="inferred from homology"/>
<reference evidence="11" key="1">
    <citation type="submission" date="2020-02" db="EMBL/GenBank/DDBJ databases">
        <authorList>
            <person name="Meier V. D."/>
        </authorList>
    </citation>
    <scope>NUCLEOTIDE SEQUENCE</scope>
    <source>
        <strain evidence="11">AVDCRST_MAG15</strain>
    </source>
</reference>
<dbReference type="EMBL" id="CADCUU010000336">
    <property type="protein sequence ID" value="CAA9422256.1"/>
    <property type="molecule type" value="Genomic_DNA"/>
</dbReference>
<dbReference type="Pfam" id="PF01103">
    <property type="entry name" value="Omp85"/>
    <property type="match status" value="1"/>
</dbReference>
<evidence type="ECO:0000256" key="7">
    <source>
        <dbReference type="ARBA" id="ARBA00023237"/>
    </source>
</evidence>
<dbReference type="HAMAP" id="MF_01430">
    <property type="entry name" value="OM_assembly_BamA"/>
    <property type="match status" value="1"/>
</dbReference>
<name>A0A6J4PQ33_9RHOB</name>
<dbReference type="NCBIfam" id="TIGR03303">
    <property type="entry name" value="OM_YaeT"/>
    <property type="match status" value="1"/>
</dbReference>
<gene>
    <name evidence="8" type="primary">bamA</name>
    <name evidence="11" type="ORF">AVDCRST_MAG15-2297</name>
</gene>
<keyword evidence="3 8" id="KW-0812">Transmembrane</keyword>
<evidence type="ECO:0000313" key="11">
    <source>
        <dbReference type="EMBL" id="CAA9422256.1"/>
    </source>
</evidence>
<keyword evidence="5 8" id="KW-0677">Repeat</keyword>
<keyword evidence="2 8" id="KW-1134">Transmembrane beta strand</keyword>